<dbReference type="InterPro" id="IPR016032">
    <property type="entry name" value="Sig_transdc_resp-reg_C-effctor"/>
</dbReference>
<dbReference type="CDD" id="cd17535">
    <property type="entry name" value="REC_NarL-like"/>
    <property type="match status" value="1"/>
</dbReference>
<sequence>MQLGQASHGQEAITLTQRLRPDITLMDVRMPICDGVAATREIIQRSPWIRILVLTTFDDDEYVLQSLQAGALGYLLKHTPIEQIAIAIRSVYLGYCQLGPTIAPKIVQQLKPSLSHSTGKYRHLLSQREQEILKLMGLGKNNREIARELYLTEGTVRNYVSQIFNQLGVRDRVQAVLWAQQHLPD</sequence>
<proteinExistence type="predicted"/>
<dbReference type="PROSITE" id="PS50110">
    <property type="entry name" value="RESPONSE_REGULATORY"/>
    <property type="match status" value="1"/>
</dbReference>
<dbReference type="RefSeq" id="WP_017740266.1">
    <property type="nucleotide sequence ID" value="NZ_KQ976354.1"/>
</dbReference>
<protein>
    <submittedName>
        <fullName evidence="6">LuxR family transcriptional regulator</fullName>
    </submittedName>
</protein>
<evidence type="ECO:0000259" key="4">
    <source>
        <dbReference type="PROSITE" id="PS50043"/>
    </source>
</evidence>
<dbReference type="SMART" id="SM00421">
    <property type="entry name" value="HTH_LUXR"/>
    <property type="match status" value="1"/>
</dbReference>
<evidence type="ECO:0000313" key="6">
    <source>
        <dbReference type="EMBL" id="KYC39332.1"/>
    </source>
</evidence>
<dbReference type="Proteomes" id="UP000076925">
    <property type="component" value="Unassembled WGS sequence"/>
</dbReference>
<dbReference type="GO" id="GO:0000160">
    <property type="term" value="P:phosphorelay signal transduction system"/>
    <property type="evidence" value="ECO:0007669"/>
    <property type="project" value="InterPro"/>
</dbReference>
<gene>
    <name evidence="6" type="ORF">WA1_31860</name>
</gene>
<feature type="domain" description="HTH luxR-type" evidence="4">
    <location>
        <begin position="118"/>
        <end position="183"/>
    </location>
</feature>
<evidence type="ECO:0000256" key="3">
    <source>
        <dbReference type="PROSITE-ProRule" id="PRU00169"/>
    </source>
</evidence>
<name>A0A139X3Y3_9CYAN</name>
<dbReference type="Gene3D" id="3.40.50.2300">
    <property type="match status" value="1"/>
</dbReference>
<dbReference type="PROSITE" id="PS50043">
    <property type="entry name" value="HTH_LUXR_2"/>
    <property type="match status" value="1"/>
</dbReference>
<keyword evidence="2" id="KW-0238">DNA-binding</keyword>
<evidence type="ECO:0000256" key="1">
    <source>
        <dbReference type="ARBA" id="ARBA00022553"/>
    </source>
</evidence>
<dbReference type="GO" id="GO:0003677">
    <property type="term" value="F:DNA binding"/>
    <property type="evidence" value="ECO:0007669"/>
    <property type="project" value="UniProtKB-KW"/>
</dbReference>
<dbReference type="Pfam" id="PF00072">
    <property type="entry name" value="Response_reg"/>
    <property type="match status" value="1"/>
</dbReference>
<dbReference type="AlphaFoldDB" id="A0A139X3Y3"/>
<dbReference type="InterPro" id="IPR039420">
    <property type="entry name" value="WalR-like"/>
</dbReference>
<dbReference type="STRING" id="128403.WA1_31860"/>
<dbReference type="SUPFAM" id="SSF52172">
    <property type="entry name" value="CheY-like"/>
    <property type="match status" value="1"/>
</dbReference>
<dbReference type="SMART" id="SM00448">
    <property type="entry name" value="REC"/>
    <property type="match status" value="1"/>
</dbReference>
<dbReference type="PANTHER" id="PTHR43214">
    <property type="entry name" value="TWO-COMPONENT RESPONSE REGULATOR"/>
    <property type="match status" value="1"/>
</dbReference>
<dbReference type="InterPro" id="IPR058245">
    <property type="entry name" value="NreC/VraR/RcsB-like_REC"/>
</dbReference>
<feature type="modified residue" description="4-aspartylphosphate" evidence="3">
    <location>
        <position position="27"/>
    </location>
</feature>
<dbReference type="PANTHER" id="PTHR43214:SF43">
    <property type="entry name" value="TWO-COMPONENT RESPONSE REGULATOR"/>
    <property type="match status" value="1"/>
</dbReference>
<dbReference type="Pfam" id="PF00196">
    <property type="entry name" value="GerE"/>
    <property type="match status" value="1"/>
</dbReference>
<dbReference type="InterPro" id="IPR000792">
    <property type="entry name" value="Tscrpt_reg_LuxR_C"/>
</dbReference>
<dbReference type="GO" id="GO:0006355">
    <property type="term" value="P:regulation of DNA-templated transcription"/>
    <property type="evidence" value="ECO:0007669"/>
    <property type="project" value="InterPro"/>
</dbReference>
<dbReference type="OrthoDB" id="509129at2"/>
<evidence type="ECO:0000256" key="2">
    <source>
        <dbReference type="ARBA" id="ARBA00023125"/>
    </source>
</evidence>
<comment type="caution">
    <text evidence="6">The sequence shown here is derived from an EMBL/GenBank/DDBJ whole genome shotgun (WGS) entry which is preliminary data.</text>
</comment>
<keyword evidence="1 3" id="KW-0597">Phosphoprotein</keyword>
<dbReference type="InterPro" id="IPR001789">
    <property type="entry name" value="Sig_transdc_resp-reg_receiver"/>
</dbReference>
<dbReference type="EMBL" id="ANNX02000035">
    <property type="protein sequence ID" value="KYC39332.1"/>
    <property type="molecule type" value="Genomic_DNA"/>
</dbReference>
<organism evidence="6 7">
    <name type="scientific">Scytonema hofmannii PCC 7110</name>
    <dbReference type="NCBI Taxonomy" id="128403"/>
    <lineage>
        <taxon>Bacteria</taxon>
        <taxon>Bacillati</taxon>
        <taxon>Cyanobacteriota</taxon>
        <taxon>Cyanophyceae</taxon>
        <taxon>Nostocales</taxon>
        <taxon>Scytonemataceae</taxon>
        <taxon>Scytonema</taxon>
    </lineage>
</organism>
<reference evidence="6 7" key="1">
    <citation type="journal article" date="2013" name="Genome Biol. Evol.">
        <title>Genomes of Stigonematalean cyanobacteria (subsection V) and the evolution of oxygenic photosynthesis from prokaryotes to plastids.</title>
        <authorList>
            <person name="Dagan T."/>
            <person name="Roettger M."/>
            <person name="Stucken K."/>
            <person name="Landan G."/>
            <person name="Koch R."/>
            <person name="Major P."/>
            <person name="Gould S.B."/>
            <person name="Goremykin V.V."/>
            <person name="Rippka R."/>
            <person name="Tandeau de Marsac N."/>
            <person name="Gugger M."/>
            <person name="Lockhart P.J."/>
            <person name="Allen J.F."/>
            <person name="Brune I."/>
            <person name="Maus I."/>
            <person name="Puhler A."/>
            <person name="Martin W.F."/>
        </authorList>
    </citation>
    <scope>NUCLEOTIDE SEQUENCE [LARGE SCALE GENOMIC DNA]</scope>
    <source>
        <strain evidence="6 7">PCC 7110</strain>
    </source>
</reference>
<keyword evidence="7" id="KW-1185">Reference proteome</keyword>
<dbReference type="CDD" id="cd06170">
    <property type="entry name" value="LuxR_C_like"/>
    <property type="match status" value="1"/>
</dbReference>
<evidence type="ECO:0000313" key="7">
    <source>
        <dbReference type="Proteomes" id="UP000076925"/>
    </source>
</evidence>
<dbReference type="SUPFAM" id="SSF46894">
    <property type="entry name" value="C-terminal effector domain of the bipartite response regulators"/>
    <property type="match status" value="1"/>
</dbReference>
<evidence type="ECO:0000259" key="5">
    <source>
        <dbReference type="PROSITE" id="PS50110"/>
    </source>
</evidence>
<dbReference type="InterPro" id="IPR011006">
    <property type="entry name" value="CheY-like_superfamily"/>
</dbReference>
<feature type="domain" description="Response regulatory" evidence="5">
    <location>
        <begin position="1"/>
        <end position="92"/>
    </location>
</feature>
<accession>A0A139X3Y3</accession>
<dbReference type="PRINTS" id="PR00038">
    <property type="entry name" value="HTHLUXR"/>
</dbReference>